<gene>
    <name evidence="2" type="ORF">PUMCH_002803</name>
</gene>
<evidence type="ECO:0008006" key="4">
    <source>
        <dbReference type="Google" id="ProtNLM"/>
    </source>
</evidence>
<dbReference type="KEGG" id="asau:88173867"/>
<protein>
    <recommendedName>
        <fullName evidence="4">PH domain-containing protein</fullName>
    </recommendedName>
</protein>
<name>A0AAX4HAT0_9ASCO</name>
<sequence length="653" mass="73659">MNSATHPEAASGLPLKLLREDMWSEKPPILSQKMDQQHDRSGFAASHVDLPAEEDFLATILSNTKLTRSISLLSHGLRSITDISFDSGSLPRPASPSTLLLVSPVLLDLPCSPKQQLRAEQPFPQSFLLDAKTFPRQDSFLLFMEPAPVNPPQYNVLPPGGCPRFHVYDKLAGQESLPNYKPAAYKLGICARKLEWYSPYEAAATRSWKNFLVELNSTQLNFYLIPSHLEQVLLDARSSISEELSPSGEYPEHLESLFTTNADKAFYSVCDKLNVLPSCEWLNGSRSLSVVLLSRLNAPNNKRLVRSYSLQHAKLGLASDYTKRANVLRLRLENEQLLILFATAKDMIQWNLAVLVGRDLALDLTDRDLPRYRTVPRRRRNNIDRNTPFFNDMMNRRTRAQSDPNASLSLRGRFFRLKGKFNSSANSSASASSRDVLSAPTPRTRESRLYTTSNIALAQVDTPPRSMTSTPSSVLTTGQEDDMDEDVLNLSDVHNSDDEDDLEAYMDILAQCNENNTQMGMSLLQTTRIEDEKWFPVKQIDSEKRQLRDSLKCIRPLTFGDPWLNKTLVKPANMSPLTHAYLRESYFASELNLFGRSRSSSTVSVFSSSDKKRQSLISKESFLNLPDAALSRIPHHNLREYQVGSHSLTPKYI</sequence>
<keyword evidence="3" id="KW-1185">Reference proteome</keyword>
<evidence type="ECO:0000313" key="3">
    <source>
        <dbReference type="Proteomes" id="UP001338582"/>
    </source>
</evidence>
<dbReference type="Gene3D" id="2.30.29.30">
    <property type="entry name" value="Pleckstrin-homology domain (PH domain)/Phosphotyrosine-binding domain (PTB)"/>
    <property type="match status" value="1"/>
</dbReference>
<evidence type="ECO:0000313" key="2">
    <source>
        <dbReference type="EMBL" id="WPK25486.1"/>
    </source>
</evidence>
<proteinExistence type="predicted"/>
<dbReference type="RefSeq" id="XP_062877868.1">
    <property type="nucleotide sequence ID" value="XM_063021798.1"/>
</dbReference>
<dbReference type="InterPro" id="IPR011993">
    <property type="entry name" value="PH-like_dom_sf"/>
</dbReference>
<dbReference type="SUPFAM" id="SSF50729">
    <property type="entry name" value="PH domain-like"/>
    <property type="match status" value="1"/>
</dbReference>
<dbReference type="GeneID" id="88173867"/>
<evidence type="ECO:0000256" key="1">
    <source>
        <dbReference type="SAM" id="MobiDB-lite"/>
    </source>
</evidence>
<dbReference type="PANTHER" id="PTHR37283:SF1">
    <property type="entry name" value="PH DOMAIN-CONTAINING PROTEIN YHR131C"/>
    <property type="match status" value="1"/>
</dbReference>
<dbReference type="AlphaFoldDB" id="A0AAX4HAT0"/>
<accession>A0AAX4HAT0</accession>
<dbReference type="Proteomes" id="UP001338582">
    <property type="component" value="Chromosome 3"/>
</dbReference>
<feature type="region of interest" description="Disordered" evidence="1">
    <location>
        <begin position="423"/>
        <end position="447"/>
    </location>
</feature>
<dbReference type="PANTHER" id="PTHR37283">
    <property type="entry name" value="PH DOMAIN-CONTAINING PROTEIN YHR131C"/>
    <property type="match status" value="1"/>
</dbReference>
<dbReference type="EMBL" id="CP138896">
    <property type="protein sequence ID" value="WPK25486.1"/>
    <property type="molecule type" value="Genomic_DNA"/>
</dbReference>
<reference evidence="2 3" key="1">
    <citation type="submission" date="2023-10" db="EMBL/GenBank/DDBJ databases">
        <title>Draft Genome Sequence of Candida saopaulonensis from a very Premature Infant with Sepsis.</title>
        <authorList>
            <person name="Ning Y."/>
            <person name="Dai R."/>
            <person name="Xiao M."/>
            <person name="Xu Y."/>
            <person name="Yan Q."/>
            <person name="Zhang L."/>
        </authorList>
    </citation>
    <scope>NUCLEOTIDE SEQUENCE [LARGE SCALE GENOMIC DNA]</scope>
    <source>
        <strain evidence="2 3">19XY460</strain>
    </source>
</reference>
<feature type="compositionally biased region" description="Low complexity" evidence="1">
    <location>
        <begin position="423"/>
        <end position="433"/>
    </location>
</feature>
<organism evidence="2 3">
    <name type="scientific">Australozyma saopauloensis</name>
    <dbReference type="NCBI Taxonomy" id="291208"/>
    <lineage>
        <taxon>Eukaryota</taxon>
        <taxon>Fungi</taxon>
        <taxon>Dikarya</taxon>
        <taxon>Ascomycota</taxon>
        <taxon>Saccharomycotina</taxon>
        <taxon>Pichiomycetes</taxon>
        <taxon>Metschnikowiaceae</taxon>
        <taxon>Australozyma</taxon>
    </lineage>
</organism>